<comment type="caution">
    <text evidence="2">The sequence shown here is derived from an EMBL/GenBank/DDBJ whole genome shotgun (WGS) entry which is preliminary data.</text>
</comment>
<reference evidence="2 3" key="1">
    <citation type="submission" date="2024-04" db="EMBL/GenBank/DDBJ databases">
        <authorList>
            <consortium name="Genoscope - CEA"/>
            <person name="William W."/>
        </authorList>
    </citation>
    <scope>NUCLEOTIDE SEQUENCE [LARGE SCALE GENOMIC DNA]</scope>
</reference>
<keyword evidence="3" id="KW-1185">Reference proteome</keyword>
<evidence type="ECO:0000313" key="3">
    <source>
        <dbReference type="Proteomes" id="UP001497497"/>
    </source>
</evidence>
<gene>
    <name evidence="2" type="ORF">GSLYS_00009198001</name>
</gene>
<feature type="region of interest" description="Disordered" evidence="1">
    <location>
        <begin position="88"/>
        <end position="114"/>
    </location>
</feature>
<dbReference type="Proteomes" id="UP001497497">
    <property type="component" value="Unassembled WGS sequence"/>
</dbReference>
<feature type="non-terminal residue" evidence="2">
    <location>
        <position position="283"/>
    </location>
</feature>
<feature type="compositionally biased region" description="Polar residues" evidence="1">
    <location>
        <begin position="16"/>
        <end position="70"/>
    </location>
</feature>
<evidence type="ECO:0000256" key="1">
    <source>
        <dbReference type="SAM" id="MobiDB-lite"/>
    </source>
</evidence>
<evidence type="ECO:0000313" key="2">
    <source>
        <dbReference type="EMBL" id="CAL1535238.1"/>
    </source>
</evidence>
<feature type="non-terminal residue" evidence="2">
    <location>
        <position position="1"/>
    </location>
</feature>
<feature type="region of interest" description="Disordered" evidence="1">
    <location>
        <begin position="1"/>
        <end position="74"/>
    </location>
</feature>
<feature type="region of interest" description="Disordered" evidence="1">
    <location>
        <begin position="260"/>
        <end position="283"/>
    </location>
</feature>
<feature type="compositionally biased region" description="Basic and acidic residues" evidence="1">
    <location>
        <begin position="1"/>
        <end position="11"/>
    </location>
</feature>
<dbReference type="EMBL" id="CAXITT010000195">
    <property type="protein sequence ID" value="CAL1535238.1"/>
    <property type="molecule type" value="Genomic_DNA"/>
</dbReference>
<dbReference type="AlphaFoldDB" id="A0AAV2HPC4"/>
<feature type="compositionally biased region" description="Basic and acidic residues" evidence="1">
    <location>
        <begin position="165"/>
        <end position="225"/>
    </location>
</feature>
<proteinExistence type="predicted"/>
<protein>
    <submittedName>
        <fullName evidence="2">Uncharacterized protein</fullName>
    </submittedName>
</protein>
<organism evidence="2 3">
    <name type="scientific">Lymnaea stagnalis</name>
    <name type="common">Great pond snail</name>
    <name type="synonym">Helix stagnalis</name>
    <dbReference type="NCBI Taxonomy" id="6523"/>
    <lineage>
        <taxon>Eukaryota</taxon>
        <taxon>Metazoa</taxon>
        <taxon>Spiralia</taxon>
        <taxon>Lophotrochozoa</taxon>
        <taxon>Mollusca</taxon>
        <taxon>Gastropoda</taxon>
        <taxon>Heterobranchia</taxon>
        <taxon>Euthyneura</taxon>
        <taxon>Panpulmonata</taxon>
        <taxon>Hygrophila</taxon>
        <taxon>Lymnaeoidea</taxon>
        <taxon>Lymnaeidae</taxon>
        <taxon>Lymnaea</taxon>
    </lineage>
</organism>
<sequence>PEPSPKPKDLSFKQGDVQTGEQISPTVLSPDTGSIKRTVNSSYTNPGTKRVSSSLSSNHPKKGTQPSYTEGQPYIPSFYTEIQAPNTRSARAKNVLSKNSIGPVRTTASAVLPDACDKLDVKPPPDRALCNGSLGLSLDSHKKSSTTTTSHFATTLVSPKLTRPQHSETDLTKLMRPQHSETDLPKLTRPQHSETDLTKLTRPQHSETDLTKLTRPQHSETDLTKLTKASSVLETMSQQLRVCSDDQRLKSNTMFAIDTTDKQSEAEMLEPVSNAAKPPPTIH</sequence>
<accession>A0AAV2HPC4</accession>
<name>A0AAV2HPC4_LYMST</name>
<feature type="region of interest" description="Disordered" evidence="1">
    <location>
        <begin position="160"/>
        <end position="225"/>
    </location>
</feature>